<name>A0A5C8KZF8_9GAMM</name>
<dbReference type="EMBL" id="VRTS01000002">
    <property type="protein sequence ID" value="TXK65153.1"/>
    <property type="molecule type" value="Genomic_DNA"/>
</dbReference>
<gene>
    <name evidence="1" type="ORF">FU658_03345</name>
</gene>
<proteinExistence type="predicted"/>
<reference evidence="1 2" key="1">
    <citation type="submission" date="2019-08" db="EMBL/GenBank/DDBJ databases">
        <authorList>
            <person name="Karlyshev A.V."/>
        </authorList>
    </citation>
    <scope>NUCLEOTIDE SEQUENCE [LARGE SCALE GENOMIC DNA]</scope>
    <source>
        <strain evidence="1 2">Alg18-2.2</strain>
    </source>
</reference>
<evidence type="ECO:0000313" key="2">
    <source>
        <dbReference type="Proteomes" id="UP000321248"/>
    </source>
</evidence>
<organism evidence="1 2">
    <name type="scientific">Alkalisalibacterium limincola</name>
    <dbReference type="NCBI Taxonomy" id="2699169"/>
    <lineage>
        <taxon>Bacteria</taxon>
        <taxon>Pseudomonadati</taxon>
        <taxon>Pseudomonadota</taxon>
        <taxon>Gammaproteobacteria</taxon>
        <taxon>Lysobacterales</taxon>
        <taxon>Lysobacteraceae</taxon>
        <taxon>Alkalisalibacterium</taxon>
    </lineage>
</organism>
<dbReference type="Proteomes" id="UP000321248">
    <property type="component" value="Unassembled WGS sequence"/>
</dbReference>
<evidence type="ECO:0000313" key="1">
    <source>
        <dbReference type="EMBL" id="TXK65153.1"/>
    </source>
</evidence>
<dbReference type="AlphaFoldDB" id="A0A5C8KZF8"/>
<accession>A0A5C8KZF8</accession>
<dbReference type="OrthoDB" id="9810078at2"/>
<protein>
    <submittedName>
        <fullName evidence="1">Uncharacterized protein</fullName>
    </submittedName>
</protein>
<keyword evidence="2" id="KW-1185">Reference proteome</keyword>
<comment type="caution">
    <text evidence="1">The sequence shown here is derived from an EMBL/GenBank/DDBJ whole genome shotgun (WGS) entry which is preliminary data.</text>
</comment>
<sequence>MEHLPDTLGRAILDVVGDVPSSRQVTGGDREAHAQAIIDAASRRAGLVAGSLALPPGPLGWMTVLPEMVAIWKIQTQMVADVSAIHGQHWRLGKEQMLFCLFRHTGAQVFRDFAVRAGQRWLVQAATQMAMRDAARRIGMNLSTRAIGRGVARWVPIVGAVGVGTYAWYDTRQVGQTALTLFSQADPPLQPA</sequence>